<name>A0ABW0R027_9BACL</name>
<dbReference type="GO" id="GO:0004784">
    <property type="term" value="F:superoxide dismutase activity"/>
    <property type="evidence" value="ECO:0007669"/>
    <property type="project" value="UniProtKB-EC"/>
</dbReference>
<evidence type="ECO:0000256" key="1">
    <source>
        <dbReference type="ARBA" id="ARBA00008714"/>
    </source>
</evidence>
<evidence type="ECO:0000259" key="6">
    <source>
        <dbReference type="Pfam" id="PF00081"/>
    </source>
</evidence>
<evidence type="ECO:0000313" key="9">
    <source>
        <dbReference type="Proteomes" id="UP001596108"/>
    </source>
</evidence>
<dbReference type="EC" id="1.15.1.1" evidence="2"/>
<organism evidence="8 9">
    <name type="scientific">Cohnella yongneupensis</name>
    <dbReference type="NCBI Taxonomy" id="425006"/>
    <lineage>
        <taxon>Bacteria</taxon>
        <taxon>Bacillati</taxon>
        <taxon>Bacillota</taxon>
        <taxon>Bacilli</taxon>
        <taxon>Bacillales</taxon>
        <taxon>Paenibacillaceae</taxon>
        <taxon>Cohnella</taxon>
    </lineage>
</organism>
<sequence>MLPTYGDRLPIRLLDDIIASKLQELEHSTAIRELIPELEPPYVQLLRDWESAFARTREIVQLAKQEVRNSDKNRPVDSADEWRVRLPQLVQETLHQSRVFAQHLHLLQANSEAIRALPEGVLPKMLPRNEEASTDTPEGYGGPEPADAYSRPSPGEPMGDMSDQALPGNVVPIGGHKLPPLPYSYKALEPWIDEKTMRIHHDKHHQSYVDGLNKAETKLAEARKTGDFDLVKHWERELAFNGAGHYLHTIFWESMSPRGGGKPSGFLLQDIERSFGSYEAFKKQFTEAANKVEGGGWAILVWSPRSHRLEVLTAEKHQNLSQWDVVPLLPLDVWEHAYYLKHQNDRAGYVKDWWNVVNWPYVAARHHEAMKLQWNPF</sequence>
<dbReference type="InterPro" id="IPR019831">
    <property type="entry name" value="Mn/Fe_SOD_N"/>
</dbReference>
<dbReference type="SUPFAM" id="SSF46609">
    <property type="entry name" value="Fe,Mn superoxide dismutase (SOD), N-terminal domain"/>
    <property type="match status" value="1"/>
</dbReference>
<dbReference type="PROSITE" id="PS00088">
    <property type="entry name" value="SOD_MN"/>
    <property type="match status" value="1"/>
</dbReference>
<keyword evidence="3" id="KW-0479">Metal-binding</keyword>
<evidence type="ECO:0000259" key="7">
    <source>
        <dbReference type="Pfam" id="PF02777"/>
    </source>
</evidence>
<reference evidence="9" key="1">
    <citation type="journal article" date="2019" name="Int. J. Syst. Evol. Microbiol.">
        <title>The Global Catalogue of Microorganisms (GCM) 10K type strain sequencing project: providing services to taxonomists for standard genome sequencing and annotation.</title>
        <authorList>
            <consortium name="The Broad Institute Genomics Platform"/>
            <consortium name="The Broad Institute Genome Sequencing Center for Infectious Disease"/>
            <person name="Wu L."/>
            <person name="Ma J."/>
        </authorList>
    </citation>
    <scope>NUCLEOTIDE SEQUENCE [LARGE SCALE GENOMIC DNA]</scope>
    <source>
        <strain evidence="9">CGMCC 1.18578</strain>
    </source>
</reference>
<dbReference type="InterPro" id="IPR019833">
    <property type="entry name" value="Mn/Fe_SOD_BS"/>
</dbReference>
<keyword evidence="4 8" id="KW-0560">Oxidoreductase</keyword>
<dbReference type="SUPFAM" id="SSF54719">
    <property type="entry name" value="Fe,Mn superoxide dismutase (SOD), C-terminal domain"/>
    <property type="match status" value="1"/>
</dbReference>
<proteinExistence type="inferred from homology"/>
<feature type="domain" description="Manganese/iron superoxide dismutase C-terminal" evidence="7">
    <location>
        <begin position="264"/>
        <end position="365"/>
    </location>
</feature>
<dbReference type="Pfam" id="PF02777">
    <property type="entry name" value="Sod_Fe_C"/>
    <property type="match status" value="1"/>
</dbReference>
<dbReference type="Pfam" id="PF00081">
    <property type="entry name" value="Sod_Fe_N"/>
    <property type="match status" value="1"/>
</dbReference>
<protein>
    <recommendedName>
        <fullName evidence="2">superoxide dismutase</fullName>
        <ecNumber evidence="2">1.15.1.1</ecNumber>
    </recommendedName>
</protein>
<comment type="similarity">
    <text evidence="1">Belongs to the iron/manganese superoxide dismutase family.</text>
</comment>
<evidence type="ECO:0000256" key="2">
    <source>
        <dbReference type="ARBA" id="ARBA00012682"/>
    </source>
</evidence>
<evidence type="ECO:0000256" key="3">
    <source>
        <dbReference type="ARBA" id="ARBA00022723"/>
    </source>
</evidence>
<dbReference type="Proteomes" id="UP001596108">
    <property type="component" value="Unassembled WGS sequence"/>
</dbReference>
<comment type="caution">
    <text evidence="8">The sequence shown here is derived from an EMBL/GenBank/DDBJ whole genome shotgun (WGS) entry which is preliminary data.</text>
</comment>
<dbReference type="InterPro" id="IPR036314">
    <property type="entry name" value="SOD_C_sf"/>
</dbReference>
<gene>
    <name evidence="8" type="ORF">ACFPQ4_13050</name>
</gene>
<dbReference type="InterPro" id="IPR019832">
    <property type="entry name" value="Mn/Fe_SOD_C"/>
</dbReference>
<dbReference type="InterPro" id="IPR050265">
    <property type="entry name" value="Fe/Mn_Superoxide_Dismutase"/>
</dbReference>
<dbReference type="EMBL" id="JBHSNC010000041">
    <property type="protein sequence ID" value="MFC5530358.1"/>
    <property type="molecule type" value="Genomic_DNA"/>
</dbReference>
<accession>A0ABW0R027</accession>
<dbReference type="PANTHER" id="PTHR11404:SF6">
    <property type="entry name" value="SUPEROXIDE DISMUTASE [MN], MITOCHONDRIAL"/>
    <property type="match status" value="1"/>
</dbReference>
<dbReference type="InterPro" id="IPR036324">
    <property type="entry name" value="Mn/Fe_SOD_N_sf"/>
</dbReference>
<evidence type="ECO:0000256" key="5">
    <source>
        <dbReference type="SAM" id="MobiDB-lite"/>
    </source>
</evidence>
<dbReference type="PANTHER" id="PTHR11404">
    <property type="entry name" value="SUPEROXIDE DISMUTASE 2"/>
    <property type="match status" value="1"/>
</dbReference>
<feature type="domain" description="Manganese/iron superoxide dismutase N-terminal" evidence="6">
    <location>
        <begin position="176"/>
        <end position="256"/>
    </location>
</feature>
<dbReference type="Gene3D" id="1.10.287.990">
    <property type="entry name" value="Fe,Mn superoxide dismutase (SOD) domain"/>
    <property type="match status" value="1"/>
</dbReference>
<feature type="region of interest" description="Disordered" evidence="5">
    <location>
        <begin position="127"/>
        <end position="166"/>
    </location>
</feature>
<dbReference type="Gene3D" id="3.55.40.20">
    <property type="entry name" value="Iron/manganese superoxide dismutase, C-terminal domain"/>
    <property type="match status" value="1"/>
</dbReference>
<evidence type="ECO:0000256" key="4">
    <source>
        <dbReference type="ARBA" id="ARBA00023002"/>
    </source>
</evidence>
<keyword evidence="9" id="KW-1185">Reference proteome</keyword>
<evidence type="ECO:0000313" key="8">
    <source>
        <dbReference type="EMBL" id="MFC5530358.1"/>
    </source>
</evidence>
<dbReference type="InterPro" id="IPR001189">
    <property type="entry name" value="Mn/Fe_SOD"/>
</dbReference>
<dbReference type="RefSeq" id="WP_378112303.1">
    <property type="nucleotide sequence ID" value="NZ_JBHSNC010000041.1"/>
</dbReference>
<dbReference type="PRINTS" id="PR01703">
    <property type="entry name" value="MNSODISMTASE"/>
</dbReference>